<dbReference type="Proteomes" id="UP000192727">
    <property type="component" value="Chromosome"/>
</dbReference>
<reference evidence="1 2" key="1">
    <citation type="submission" date="2017-03" db="EMBL/GenBank/DDBJ databases">
        <title>Paenibacillus larvae genome sequencing.</title>
        <authorList>
            <person name="Dingman D.W."/>
        </authorList>
    </citation>
    <scope>NUCLEOTIDE SEQUENCE [LARGE SCALE GENOMIC DNA]</scope>
    <source>
        <strain evidence="1 2">SAG 10367</strain>
    </source>
</reference>
<dbReference type="RefSeq" id="WP_083040789.1">
    <property type="nucleotide sequence ID" value="NZ_CP020557.1"/>
</dbReference>
<gene>
    <name evidence="1" type="ORF">B7C51_15740</name>
</gene>
<protein>
    <submittedName>
        <fullName evidence="1">Uncharacterized protein</fullName>
    </submittedName>
</protein>
<name>A0A1V0UV58_9BACL</name>
<sequence length="91" mass="11068">MKLDEIIRRLDMRYHELRSDVDSYELSFKLAGRHDLLGLINRLRRDLYTVSEAFGMLKTVYEFEEELRNAANEWNREYNKMKRKEDGNHDV</sequence>
<proteinExistence type="predicted"/>
<dbReference type="AlphaFoldDB" id="A0A1V0UV58"/>
<evidence type="ECO:0000313" key="1">
    <source>
        <dbReference type="EMBL" id="ARF68942.1"/>
    </source>
</evidence>
<accession>A0A1V0UV58</accession>
<dbReference type="EMBL" id="CP020557">
    <property type="protein sequence ID" value="ARF68942.1"/>
    <property type="molecule type" value="Genomic_DNA"/>
</dbReference>
<organism evidence="1 2">
    <name type="scientific">Paenibacillus larvae subsp. pulvifaciens</name>
    <dbReference type="NCBI Taxonomy" id="1477"/>
    <lineage>
        <taxon>Bacteria</taxon>
        <taxon>Bacillati</taxon>
        <taxon>Bacillota</taxon>
        <taxon>Bacilli</taxon>
        <taxon>Bacillales</taxon>
        <taxon>Paenibacillaceae</taxon>
        <taxon>Paenibacillus</taxon>
    </lineage>
</organism>
<evidence type="ECO:0000313" key="2">
    <source>
        <dbReference type="Proteomes" id="UP000192727"/>
    </source>
</evidence>